<evidence type="ECO:0000256" key="2">
    <source>
        <dbReference type="SAM" id="Phobius"/>
    </source>
</evidence>
<dbReference type="PANTHER" id="PTHR30015">
    <property type="entry name" value="MRR RESTRICTION SYSTEM PROTEIN"/>
    <property type="match status" value="1"/>
</dbReference>
<dbReference type="RefSeq" id="WP_007983532.1">
    <property type="nucleotide sequence ID" value="NZ_AEMG01000030.1"/>
</dbReference>
<reference evidence="8" key="2">
    <citation type="submission" date="2016-11" db="EMBL/GenBank/DDBJ databases">
        <authorList>
            <person name="Varghese N."/>
            <person name="Submissions S."/>
        </authorList>
    </citation>
    <scope>NUCLEOTIDE SEQUENCE [LARGE SCALE GENOMIC DNA]</scope>
    <source>
        <strain evidence="8">DX253</strain>
    </source>
</reference>
<dbReference type="InterPro" id="IPR007560">
    <property type="entry name" value="Restrct_endonuc_IV_Mrr"/>
</dbReference>
<reference evidence="5 7" key="1">
    <citation type="journal article" date="2014" name="ISME J.">
        <title>Trehalose/2-sulfotrehalose biosynthesis and glycine-betaine uptake are widely spread mechanisms for osmoadaptation in the Halobacteriales.</title>
        <authorList>
            <person name="Youssef N.H."/>
            <person name="Savage-Ashlock K.N."/>
            <person name="McCully A.L."/>
            <person name="Luedtke B."/>
            <person name="Shaw E.I."/>
            <person name="Hoff W.D."/>
            <person name="Elshahed M.S."/>
        </authorList>
    </citation>
    <scope>NUCLEOTIDE SEQUENCE [LARGE SCALE GENOMIC DNA]</scope>
    <source>
        <strain evidence="5 7">DX253</strain>
    </source>
</reference>
<evidence type="ECO:0000256" key="1">
    <source>
        <dbReference type="ARBA" id="ARBA00022729"/>
    </source>
</evidence>
<organism evidence="5 7">
    <name type="scientific">Haladaptatus paucihalophilus DX253</name>
    <dbReference type="NCBI Taxonomy" id="797209"/>
    <lineage>
        <taxon>Archaea</taxon>
        <taxon>Methanobacteriati</taxon>
        <taxon>Methanobacteriota</taxon>
        <taxon>Stenosarchaea group</taxon>
        <taxon>Halobacteria</taxon>
        <taxon>Halobacteriales</taxon>
        <taxon>Haladaptataceae</taxon>
        <taxon>Haladaptatus</taxon>
    </lineage>
</organism>
<dbReference type="Gene3D" id="2.60.40.1240">
    <property type="match status" value="1"/>
</dbReference>
<accession>E7QZW6</accession>
<evidence type="ECO:0000259" key="3">
    <source>
        <dbReference type="Pfam" id="PF04471"/>
    </source>
</evidence>
<reference evidence="6" key="3">
    <citation type="submission" date="2016-11" db="EMBL/GenBank/DDBJ databases">
        <authorList>
            <person name="Jaros S."/>
            <person name="Januszkiewicz K."/>
            <person name="Wedrychowicz H."/>
        </authorList>
    </citation>
    <scope>NUCLEOTIDE SEQUENCE [LARGE SCALE GENOMIC DNA]</scope>
    <source>
        <strain evidence="6">DX253</strain>
    </source>
</reference>
<dbReference type="InterPro" id="IPR029050">
    <property type="entry name" value="Immunoprotect_excell_Ig-like"/>
</dbReference>
<evidence type="ECO:0000313" key="8">
    <source>
        <dbReference type="Proteomes" id="UP000184203"/>
    </source>
</evidence>
<dbReference type="GO" id="GO:0009307">
    <property type="term" value="P:DNA restriction-modification system"/>
    <property type="evidence" value="ECO:0007669"/>
    <property type="project" value="InterPro"/>
</dbReference>
<evidence type="ECO:0000313" key="6">
    <source>
        <dbReference type="EMBL" id="SHK56360.1"/>
    </source>
</evidence>
<dbReference type="EMBL" id="FRAN01000002">
    <property type="protein sequence ID" value="SHK56360.1"/>
    <property type="molecule type" value="Genomic_DNA"/>
</dbReference>
<dbReference type="GO" id="GO:0015666">
    <property type="term" value="F:restriction endodeoxyribonuclease activity"/>
    <property type="evidence" value="ECO:0007669"/>
    <property type="project" value="TreeGrafter"/>
</dbReference>
<dbReference type="SUPFAM" id="SSF52980">
    <property type="entry name" value="Restriction endonuclease-like"/>
    <property type="match status" value="1"/>
</dbReference>
<dbReference type="PANTHER" id="PTHR30015:SF7">
    <property type="entry name" value="TYPE IV METHYL-DIRECTED RESTRICTION ENZYME ECOKMRR"/>
    <property type="match status" value="1"/>
</dbReference>
<dbReference type="Gene3D" id="3.40.1350.10">
    <property type="match status" value="1"/>
</dbReference>
<evidence type="ECO:0000313" key="5">
    <source>
        <dbReference type="EMBL" id="EFW89860.1"/>
    </source>
</evidence>
<protein>
    <recommendedName>
        <fullName evidence="9">Restriction endonuclease</fullName>
    </recommendedName>
</protein>
<dbReference type="InterPro" id="IPR011335">
    <property type="entry name" value="Restrct_endonuc-II-like"/>
</dbReference>
<evidence type="ECO:0000313" key="7">
    <source>
        <dbReference type="Proteomes" id="UP000003751"/>
    </source>
</evidence>
<dbReference type="InterPro" id="IPR011856">
    <property type="entry name" value="tRNA_endonuc-like_dom_sf"/>
</dbReference>
<feature type="domain" description="Restriction endonuclease type IV Mrr" evidence="3">
    <location>
        <begin position="3"/>
        <end position="108"/>
    </location>
</feature>
<dbReference type="InterPro" id="IPR052906">
    <property type="entry name" value="Type_IV_Methyl-Rstrct_Enzyme"/>
</dbReference>
<keyword evidence="8" id="KW-1185">Reference proteome</keyword>
<dbReference type="Proteomes" id="UP000003751">
    <property type="component" value="Unassembled WGS sequence"/>
</dbReference>
<dbReference type="OrthoDB" id="141004at2157"/>
<keyword evidence="2" id="KW-0472">Membrane</keyword>
<gene>
    <name evidence="6" type="ORF">SAMN05444342_1688</name>
    <name evidence="5" type="ORF">ZOD2009_21802</name>
</gene>
<dbReference type="eggNOG" id="arCOG02782">
    <property type="taxonomic scope" value="Archaea"/>
</dbReference>
<keyword evidence="2" id="KW-1133">Transmembrane helix</keyword>
<feature type="transmembrane region" description="Helical" evidence="2">
    <location>
        <begin position="157"/>
        <end position="179"/>
    </location>
</feature>
<evidence type="ECO:0000259" key="4">
    <source>
        <dbReference type="Pfam" id="PF11611"/>
    </source>
</evidence>
<dbReference type="InterPro" id="IPR029051">
    <property type="entry name" value="DUF4352"/>
</dbReference>
<dbReference type="EMBL" id="AEMG01000030">
    <property type="protein sequence ID" value="EFW89860.1"/>
    <property type="molecule type" value="Genomic_DNA"/>
</dbReference>
<dbReference type="AlphaFoldDB" id="E7QZW6"/>
<dbReference type="PATRIC" id="fig|797209.4.peg.4276"/>
<proteinExistence type="predicted"/>
<keyword evidence="2" id="KW-0812">Transmembrane</keyword>
<feature type="domain" description="DUF4352" evidence="4">
    <location>
        <begin position="220"/>
        <end position="308"/>
    </location>
</feature>
<dbReference type="STRING" id="797209.GCA_000376445_01418"/>
<sequence length="332" mass="35278">MIRHIPESEFPEFVAALWGKQGWQTTVTEKSGKSFVALQRDGAEGLIWTKPGTGNAVSGQELQQFVGICKKFGVNEGAVVTPGTFSEDAEKLGSQAGVQLVDGEKLRTIVEARELHDLVERFADGGGDEPDSDEDGFSLPISIPESVPLPDEVPRKAVTVVFVAILAIVAATVVAPMILGTGGTVQTNGGWNVTANSTAPTDATGALDVRWNAKRVSKLNPESGDDGVYKPDDGEEFLLVSMNVTNAGSDSLGLRPQAFALRSNGTLHGHQPLKNATGFQPSVLDGGESTSVWLVFSIDADAPNATIVTTGRLRRDHVRTEFSHDETLTVET</sequence>
<dbReference type="Pfam" id="PF04471">
    <property type="entry name" value="Mrr_cat"/>
    <property type="match status" value="1"/>
</dbReference>
<dbReference type="GO" id="GO:0003677">
    <property type="term" value="F:DNA binding"/>
    <property type="evidence" value="ECO:0007669"/>
    <property type="project" value="InterPro"/>
</dbReference>
<keyword evidence="1" id="KW-0732">Signal</keyword>
<dbReference type="Pfam" id="PF11611">
    <property type="entry name" value="DUF4352"/>
    <property type="match status" value="1"/>
</dbReference>
<evidence type="ECO:0008006" key="9">
    <source>
        <dbReference type="Google" id="ProtNLM"/>
    </source>
</evidence>
<dbReference type="Proteomes" id="UP000184203">
    <property type="component" value="Unassembled WGS sequence"/>
</dbReference>
<name>E7QZW6_HALPU</name>